<dbReference type="AlphaFoldDB" id="A0A1G4QZV7"/>
<keyword evidence="2 6" id="KW-0808">Transferase</keyword>
<keyword evidence="3" id="KW-0012">Acyltransferase</keyword>
<dbReference type="Proteomes" id="UP000198601">
    <property type="component" value="Unassembled WGS sequence"/>
</dbReference>
<sequence length="452" mass="50998">MGSVAFVFPGQGSQYPGMAKDLYDRDKVARHVFEEASDMIHLDLKKLCFDTDMNELTRTENAQPAILTASYAAYRVFMKEGLKPSFMAGHSLGEITALTCAGAISFKDAIRLVRARGLLMQRVAEKSLGNMVAIRGAGVEAIQQLCEAYSVNGKIAVISNYNSTDQIVISGDKEAVVQVGEAVERQNGKYTALQVSAPFHSPLLQEAVGQFRNELIKYTYRDLQCPVISNRTARPYHGPEQIVPSLSEHLVRPVLWKTTVDYFVDHDVGFVVELGPKNILRNLVTHCTDRIEAFSYDDRNDSFYRFMDEITGKSAAALEAQKELESSLRTHINLLKELSRYHQTGWRTMKETGADLNRVTPVTLCLAGAVCVPNQNPNEQEYQTGVVEPYRKVRKMQAVIEQEERMPREEEIEEAFQMLLSVFKTKKVPICEQQLQMELICERLIPKEEALY</sequence>
<dbReference type="Gene3D" id="3.40.366.10">
    <property type="entry name" value="Malonyl-Coenzyme A Acyl Carrier Protein, domain 2"/>
    <property type="match status" value="1"/>
</dbReference>
<evidence type="ECO:0000256" key="4">
    <source>
        <dbReference type="ARBA" id="ARBA00048462"/>
    </source>
</evidence>
<dbReference type="GO" id="GO:0006633">
    <property type="term" value="P:fatty acid biosynthetic process"/>
    <property type="evidence" value="ECO:0007669"/>
    <property type="project" value="TreeGrafter"/>
</dbReference>
<dbReference type="EMBL" id="FMTT01000010">
    <property type="protein sequence ID" value="SCW49967.1"/>
    <property type="molecule type" value="Genomic_DNA"/>
</dbReference>
<comment type="catalytic activity">
    <reaction evidence="4">
        <text>holo-[ACP] + malonyl-CoA = malonyl-[ACP] + CoA</text>
        <dbReference type="Rhea" id="RHEA:41792"/>
        <dbReference type="Rhea" id="RHEA-COMP:9623"/>
        <dbReference type="Rhea" id="RHEA-COMP:9685"/>
        <dbReference type="ChEBI" id="CHEBI:57287"/>
        <dbReference type="ChEBI" id="CHEBI:57384"/>
        <dbReference type="ChEBI" id="CHEBI:64479"/>
        <dbReference type="ChEBI" id="CHEBI:78449"/>
        <dbReference type="EC" id="2.3.1.39"/>
    </reaction>
</comment>
<dbReference type="Gene3D" id="3.30.70.250">
    <property type="entry name" value="Malonyl-CoA ACP transacylase, ACP-binding"/>
    <property type="match status" value="1"/>
</dbReference>
<dbReference type="PANTHER" id="PTHR42681">
    <property type="entry name" value="MALONYL-COA-ACYL CARRIER PROTEIN TRANSACYLASE, MITOCHONDRIAL"/>
    <property type="match status" value="1"/>
</dbReference>
<evidence type="ECO:0000259" key="5">
    <source>
        <dbReference type="SMART" id="SM00827"/>
    </source>
</evidence>
<accession>A0A1G4QZV7</accession>
<evidence type="ECO:0000313" key="7">
    <source>
        <dbReference type="Proteomes" id="UP000198601"/>
    </source>
</evidence>
<feature type="domain" description="Malonyl-CoA:ACP transacylase (MAT)" evidence="5">
    <location>
        <begin position="7"/>
        <end position="332"/>
    </location>
</feature>
<dbReference type="GO" id="GO:0004314">
    <property type="term" value="F:[acyl-carrier-protein] S-malonyltransferase activity"/>
    <property type="evidence" value="ECO:0007669"/>
    <property type="project" value="UniProtKB-EC"/>
</dbReference>
<dbReference type="Pfam" id="PF00698">
    <property type="entry name" value="Acyl_transf_1"/>
    <property type="match status" value="1"/>
</dbReference>
<reference evidence="7" key="1">
    <citation type="submission" date="2016-10" db="EMBL/GenBank/DDBJ databases">
        <authorList>
            <person name="Varghese N."/>
            <person name="Submissions S."/>
        </authorList>
    </citation>
    <scope>NUCLEOTIDE SEQUENCE [LARGE SCALE GENOMIC DNA]</scope>
    <source>
        <strain evidence="7">CGMCC 1.8946</strain>
    </source>
</reference>
<name>A0A1G4QZV7_9BACL</name>
<dbReference type="OrthoDB" id="9805460at2"/>
<dbReference type="SUPFAM" id="SSF52151">
    <property type="entry name" value="FabD/lysophospholipase-like"/>
    <property type="match status" value="1"/>
</dbReference>
<organism evidence="6 7">
    <name type="scientific">Paenibacillus tianmuensis</name>
    <dbReference type="NCBI Taxonomy" id="624147"/>
    <lineage>
        <taxon>Bacteria</taxon>
        <taxon>Bacillati</taxon>
        <taxon>Bacillota</taxon>
        <taxon>Bacilli</taxon>
        <taxon>Bacillales</taxon>
        <taxon>Paenibacillaceae</taxon>
        <taxon>Paenibacillus</taxon>
    </lineage>
</organism>
<protein>
    <recommendedName>
        <fullName evidence="1">[acyl-carrier-protein] S-malonyltransferase</fullName>
        <ecNumber evidence="1">2.3.1.39</ecNumber>
    </recommendedName>
</protein>
<evidence type="ECO:0000313" key="6">
    <source>
        <dbReference type="EMBL" id="SCW49967.1"/>
    </source>
</evidence>
<dbReference type="InterPro" id="IPR050858">
    <property type="entry name" value="Mal-CoA-ACP_Trans/PKS_FabD"/>
</dbReference>
<dbReference type="InterPro" id="IPR001227">
    <property type="entry name" value="Ac_transferase_dom_sf"/>
</dbReference>
<gene>
    <name evidence="6" type="ORF">SAMN04487970_101030</name>
</gene>
<evidence type="ECO:0000256" key="3">
    <source>
        <dbReference type="ARBA" id="ARBA00023315"/>
    </source>
</evidence>
<evidence type="ECO:0000256" key="2">
    <source>
        <dbReference type="ARBA" id="ARBA00022679"/>
    </source>
</evidence>
<dbReference type="EC" id="2.3.1.39" evidence="1"/>
<dbReference type="InterPro" id="IPR004410">
    <property type="entry name" value="Malonyl_CoA-ACP_transAc_FabD"/>
</dbReference>
<dbReference type="NCBIfam" id="TIGR00128">
    <property type="entry name" value="fabD"/>
    <property type="match status" value="1"/>
</dbReference>
<keyword evidence="7" id="KW-1185">Reference proteome</keyword>
<dbReference type="SUPFAM" id="SSF55048">
    <property type="entry name" value="Probable ACP-binding domain of malonyl-CoA ACP transacylase"/>
    <property type="match status" value="1"/>
</dbReference>
<proteinExistence type="predicted"/>
<dbReference type="GO" id="GO:0005829">
    <property type="term" value="C:cytosol"/>
    <property type="evidence" value="ECO:0007669"/>
    <property type="project" value="TreeGrafter"/>
</dbReference>
<dbReference type="SMART" id="SM00827">
    <property type="entry name" value="PKS_AT"/>
    <property type="match status" value="1"/>
</dbReference>
<dbReference type="RefSeq" id="WP_090670145.1">
    <property type="nucleotide sequence ID" value="NZ_FMTT01000010.1"/>
</dbReference>
<dbReference type="PANTHER" id="PTHR42681:SF1">
    <property type="entry name" value="MALONYL-COA-ACYL CARRIER PROTEIN TRANSACYLASE, MITOCHONDRIAL"/>
    <property type="match status" value="1"/>
</dbReference>
<dbReference type="InterPro" id="IPR016035">
    <property type="entry name" value="Acyl_Trfase/lysoPLipase"/>
</dbReference>
<evidence type="ECO:0000256" key="1">
    <source>
        <dbReference type="ARBA" id="ARBA00013258"/>
    </source>
</evidence>
<dbReference type="InterPro" id="IPR016036">
    <property type="entry name" value="Malonyl_transacylase_ACP-bd"/>
</dbReference>
<dbReference type="STRING" id="624147.SAMN04487970_101030"/>
<dbReference type="InterPro" id="IPR014043">
    <property type="entry name" value="Acyl_transferase_dom"/>
</dbReference>